<dbReference type="Proteomes" id="UP001431572">
    <property type="component" value="Chromosome 1"/>
</dbReference>
<protein>
    <submittedName>
        <fullName evidence="9">PLD nuclease N-terminal domain-containing protein</fullName>
    </submittedName>
    <submittedName>
        <fullName evidence="8">PLDc_N domain-containing protein</fullName>
    </submittedName>
</protein>
<feature type="transmembrane region" description="Helical" evidence="6">
    <location>
        <begin position="42"/>
        <end position="62"/>
    </location>
</feature>
<evidence type="ECO:0000313" key="11">
    <source>
        <dbReference type="Proteomes" id="UP001431572"/>
    </source>
</evidence>
<sequence length="72" mass="8062">MDTGTIIMAVLPLALISLALEIFALVDLIRRDRREVQGENKWIWVAIIVLVSTIGSLVYLLAGRKPRIEGME</sequence>
<evidence type="ECO:0000313" key="8">
    <source>
        <dbReference type="EMBL" id="NWJ45087.1"/>
    </source>
</evidence>
<comment type="subcellular location">
    <subcellularLocation>
        <location evidence="1">Cell membrane</location>
        <topology evidence="1">Multi-pass membrane protein</topology>
    </subcellularLocation>
</comment>
<reference evidence="9" key="2">
    <citation type="journal article" date="2024" name="Nature">
        <title>Anoxygenic phototroph of the Chloroflexota uses a type I reaction centre.</title>
        <authorList>
            <person name="Tsuji J.M."/>
            <person name="Shaw N.A."/>
            <person name="Nagashima S."/>
            <person name="Venkiteswaran J.J."/>
            <person name="Schiff S.L."/>
            <person name="Watanabe T."/>
            <person name="Fukui M."/>
            <person name="Hanada S."/>
            <person name="Tank M."/>
            <person name="Neufeld J.D."/>
        </authorList>
    </citation>
    <scope>NUCLEOTIDE SEQUENCE</scope>
    <source>
        <strain evidence="9">L227-S17</strain>
    </source>
</reference>
<dbReference type="RefSeq" id="WP_341468860.1">
    <property type="nucleotide sequence ID" value="NZ_CP128399.1"/>
</dbReference>
<dbReference type="EMBL" id="CP128399">
    <property type="protein sequence ID" value="WJW66967.1"/>
    <property type="molecule type" value="Genomic_DNA"/>
</dbReference>
<organism evidence="8 10">
    <name type="scientific">Candidatus Chlorohelix allophototropha</name>
    <dbReference type="NCBI Taxonomy" id="3003348"/>
    <lineage>
        <taxon>Bacteria</taxon>
        <taxon>Bacillati</taxon>
        <taxon>Chloroflexota</taxon>
        <taxon>Chloroflexia</taxon>
        <taxon>Candidatus Chloroheliales</taxon>
        <taxon>Candidatus Chloroheliaceae</taxon>
        <taxon>Candidatus Chlorohelix</taxon>
    </lineage>
</organism>
<evidence type="ECO:0000256" key="4">
    <source>
        <dbReference type="ARBA" id="ARBA00022989"/>
    </source>
</evidence>
<evidence type="ECO:0000256" key="2">
    <source>
        <dbReference type="ARBA" id="ARBA00022475"/>
    </source>
</evidence>
<dbReference type="AlphaFoldDB" id="A0A8T7LW18"/>
<proteinExistence type="predicted"/>
<dbReference type="GO" id="GO:0005886">
    <property type="term" value="C:plasma membrane"/>
    <property type="evidence" value="ECO:0007669"/>
    <property type="project" value="UniProtKB-SubCell"/>
</dbReference>
<evidence type="ECO:0000256" key="6">
    <source>
        <dbReference type="SAM" id="Phobius"/>
    </source>
</evidence>
<keyword evidence="3 6" id="KW-0812">Transmembrane</keyword>
<accession>A0A8T7LW18</accession>
<keyword evidence="5 6" id="KW-0472">Membrane</keyword>
<evidence type="ECO:0000313" key="9">
    <source>
        <dbReference type="EMBL" id="WJW66967.1"/>
    </source>
</evidence>
<gene>
    <name evidence="8" type="ORF">HXX08_04325</name>
    <name evidence="9" type="ORF">OZ401_000213</name>
</gene>
<dbReference type="InterPro" id="IPR027379">
    <property type="entry name" value="CLS_N"/>
</dbReference>
<reference evidence="8 10" key="1">
    <citation type="submission" date="2020-06" db="EMBL/GenBank/DDBJ databases">
        <title>Anoxygenic phototrophic Chloroflexota member uses a Type I reaction center.</title>
        <authorList>
            <person name="Tsuji J.M."/>
            <person name="Shaw N.A."/>
            <person name="Nagashima S."/>
            <person name="Venkiteswaran J."/>
            <person name="Schiff S.L."/>
            <person name="Hanada S."/>
            <person name="Tank M."/>
            <person name="Neufeld J.D."/>
        </authorList>
    </citation>
    <scope>NUCLEOTIDE SEQUENCE [LARGE SCALE GENOMIC DNA]</scope>
    <source>
        <strain evidence="8">L227-S17</strain>
    </source>
</reference>
<dbReference type="Pfam" id="PF13396">
    <property type="entry name" value="PLDc_N"/>
    <property type="match status" value="1"/>
</dbReference>
<feature type="transmembrane region" description="Helical" evidence="6">
    <location>
        <begin position="6"/>
        <end position="30"/>
    </location>
</feature>
<dbReference type="EMBL" id="JACATZ010000001">
    <property type="protein sequence ID" value="NWJ45087.1"/>
    <property type="molecule type" value="Genomic_DNA"/>
</dbReference>
<dbReference type="Proteomes" id="UP000521676">
    <property type="component" value="Unassembled WGS sequence"/>
</dbReference>
<evidence type="ECO:0000259" key="7">
    <source>
        <dbReference type="Pfam" id="PF13396"/>
    </source>
</evidence>
<keyword evidence="11" id="KW-1185">Reference proteome</keyword>
<keyword evidence="4 6" id="KW-1133">Transmembrane helix</keyword>
<evidence type="ECO:0000256" key="1">
    <source>
        <dbReference type="ARBA" id="ARBA00004651"/>
    </source>
</evidence>
<keyword evidence="2" id="KW-1003">Cell membrane</keyword>
<name>A0A8T7LW18_9CHLR</name>
<evidence type="ECO:0000256" key="3">
    <source>
        <dbReference type="ARBA" id="ARBA00022692"/>
    </source>
</evidence>
<evidence type="ECO:0000256" key="5">
    <source>
        <dbReference type="ARBA" id="ARBA00023136"/>
    </source>
</evidence>
<feature type="domain" description="Cardiolipin synthase N-terminal" evidence="7">
    <location>
        <begin position="22"/>
        <end position="64"/>
    </location>
</feature>
<evidence type="ECO:0000313" key="10">
    <source>
        <dbReference type="Proteomes" id="UP000521676"/>
    </source>
</evidence>